<proteinExistence type="predicted"/>
<dbReference type="EMBL" id="PP511677">
    <property type="protein sequence ID" value="XCD06483.1"/>
    <property type="molecule type" value="Genomic_DNA"/>
</dbReference>
<dbReference type="EMBL" id="PP511751">
    <property type="protein sequence ID" value="XCD07099.1"/>
    <property type="molecule type" value="Genomic_DNA"/>
</dbReference>
<evidence type="ECO:0000313" key="4">
    <source>
        <dbReference type="EMBL" id="XCD07099.1"/>
    </source>
</evidence>
<dbReference type="EMBL" id="PP511424">
    <property type="protein sequence ID" value="XCD04105.1"/>
    <property type="molecule type" value="Genomic_DNA"/>
</dbReference>
<evidence type="ECO:0000313" key="3">
    <source>
        <dbReference type="EMBL" id="XCD06483.1"/>
    </source>
</evidence>
<sequence length="172" mass="17983">MSVAALMGVLSGLSALSSAGTSLANYYSTKNTNEMNYRIFEEGNEFNSAEAQKARDFSLSERLAAQDFSAAEAQKARDYNTEMANTQYQRAVEDLKASGLNPILAYSQGGNPVGSTGMSASSSAGPSASASSLSAHMTAPVFTDIVNTALRAVTLGAKISIGGSNNFFNPKR</sequence>
<evidence type="ECO:0000313" key="1">
    <source>
        <dbReference type="EMBL" id="XCD04105.1"/>
    </source>
</evidence>
<accession>A0AAU8AZZ4</accession>
<reference evidence="2" key="1">
    <citation type="submission" date="2024-03" db="EMBL/GenBank/DDBJ databases">
        <title>Diverse circular DNA viruses in blood, oral, and fecal samples of captive lemurs.</title>
        <authorList>
            <person name="Paietta E.N."/>
            <person name="Kraberger S."/>
            <person name="Lund M.C."/>
            <person name="Custer J.M."/>
            <person name="Vargas K.M."/>
            <person name="Ehmke E.E."/>
            <person name="Yoder A.D."/>
            <person name="Varsani A."/>
        </authorList>
    </citation>
    <scope>NUCLEOTIDE SEQUENCE</scope>
    <source>
        <strain evidence="1">Duke_21_88</strain>
        <strain evidence="2">Duke_24FS_101</strain>
        <strain evidence="3">Duke_25FS_112</strain>
        <strain evidence="4">Duke_26_81</strain>
    </source>
</reference>
<protein>
    <submittedName>
        <fullName evidence="2">DNA pilot protein</fullName>
    </submittedName>
</protein>
<dbReference type="EMBL" id="PP511572">
    <property type="protein sequence ID" value="XCD05532.1"/>
    <property type="molecule type" value="Genomic_DNA"/>
</dbReference>
<name>A0AAU8AZZ4_9VIRU</name>
<evidence type="ECO:0000313" key="2">
    <source>
        <dbReference type="EMBL" id="XCD05532.1"/>
    </source>
</evidence>
<organism evidence="2">
    <name type="scientific">Dulem virus 135</name>
    <dbReference type="NCBI Taxonomy" id="3145612"/>
    <lineage>
        <taxon>Viruses</taxon>
        <taxon>Monodnaviria</taxon>
        <taxon>Sangervirae</taxon>
        <taxon>Phixviricota</taxon>
        <taxon>Malgrandaviricetes</taxon>
        <taxon>Petitvirales</taxon>
        <taxon>Microviridae</taxon>
        <taxon>Microvirus</taxon>
    </lineage>
</organism>